<dbReference type="Pfam" id="PF01983">
    <property type="entry name" value="CofC"/>
    <property type="match status" value="1"/>
</dbReference>
<feature type="compositionally biased region" description="Polar residues" evidence="6">
    <location>
        <begin position="239"/>
        <end position="248"/>
    </location>
</feature>
<feature type="region of interest" description="Disordered" evidence="6">
    <location>
        <begin position="87"/>
        <end position="106"/>
    </location>
</feature>
<proteinExistence type="inferred from homology"/>
<feature type="binding site" evidence="5">
    <location>
        <position position="165"/>
    </location>
    <ligand>
        <name>phosphoenolpyruvate</name>
        <dbReference type="ChEBI" id="CHEBI:58702"/>
    </ligand>
</feature>
<dbReference type="EMBL" id="CP014145">
    <property type="protein sequence ID" value="AMB60091.1"/>
    <property type="molecule type" value="Genomic_DNA"/>
</dbReference>
<dbReference type="HAMAP" id="MF_02114">
    <property type="entry name" value="CofC"/>
    <property type="match status" value="1"/>
</dbReference>
<evidence type="ECO:0000256" key="1">
    <source>
        <dbReference type="ARBA" id="ARBA00022679"/>
    </source>
</evidence>
<evidence type="ECO:0000256" key="5">
    <source>
        <dbReference type="HAMAP-Rule" id="MF_02114"/>
    </source>
</evidence>
<accession>A0A0Y0NFL3</accession>
<keyword evidence="2 5" id="KW-0548">Nucleotidyltransferase</keyword>
<dbReference type="InterPro" id="IPR002835">
    <property type="entry name" value="CofC"/>
</dbReference>
<dbReference type="InterPro" id="IPR029044">
    <property type="entry name" value="Nucleotide-diphossugar_trans"/>
</dbReference>
<reference evidence="8" key="2">
    <citation type="submission" date="2016-01" db="EMBL/GenBank/DDBJ databases">
        <title>First complete genome sequence of a species in the genus Microterricola, an extremophilic cold active enzyme producing strain ERGS5:02 isolated from Sikkim Himalaya.</title>
        <authorList>
            <person name="Kumar R."/>
            <person name="Singh D."/>
            <person name="Swarnkar M.K."/>
        </authorList>
    </citation>
    <scope>NUCLEOTIDE SEQUENCE [LARGE SCALE GENOMIC DNA]</scope>
    <source>
        <strain evidence="8">ERGS5:02</strain>
    </source>
</reference>
<dbReference type="SUPFAM" id="SSF53448">
    <property type="entry name" value="Nucleotide-diphospho-sugar transferases"/>
    <property type="match status" value="1"/>
</dbReference>
<dbReference type="NCBIfam" id="TIGR03552">
    <property type="entry name" value="F420_cofC"/>
    <property type="match status" value="1"/>
</dbReference>
<dbReference type="KEGG" id="mvd:AWU67_15855"/>
<dbReference type="GO" id="GO:0043814">
    <property type="term" value="F:phospholactate guanylyltransferase activity"/>
    <property type="evidence" value="ECO:0007669"/>
    <property type="project" value="InterPro"/>
</dbReference>
<evidence type="ECO:0000256" key="6">
    <source>
        <dbReference type="SAM" id="MobiDB-lite"/>
    </source>
</evidence>
<evidence type="ECO:0000313" key="8">
    <source>
        <dbReference type="Proteomes" id="UP000058305"/>
    </source>
</evidence>
<comment type="pathway">
    <text evidence="5">Cofactor biosynthesis; coenzyme F420 biosynthesis.</text>
</comment>
<dbReference type="Gene3D" id="3.90.550.10">
    <property type="entry name" value="Spore Coat Polysaccharide Biosynthesis Protein SpsA, Chain A"/>
    <property type="match status" value="1"/>
</dbReference>
<dbReference type="PANTHER" id="PTHR40392:SF1">
    <property type="entry name" value="2-PHOSPHO-L-LACTATE GUANYLYLTRANSFERASE"/>
    <property type="match status" value="1"/>
</dbReference>
<dbReference type="AlphaFoldDB" id="A0A0Y0NFL3"/>
<keyword evidence="1 5" id="KW-0808">Transferase</keyword>
<keyword evidence="8" id="KW-1185">Reference proteome</keyword>
<reference evidence="7 8" key="1">
    <citation type="journal article" date="2016" name="J. Biotechnol.">
        <title>First complete genome sequence of a species in the genus Microterricola, an extremophilic cold active enzyme producing bacterial strain ERGS5:02 isolated from Sikkim Himalaya.</title>
        <authorList>
            <person name="Himanshu"/>
            <person name="Swarnkar M.K."/>
            <person name="Singh D."/>
            <person name="Kumar R."/>
        </authorList>
    </citation>
    <scope>NUCLEOTIDE SEQUENCE [LARGE SCALE GENOMIC DNA]</scope>
    <source>
        <strain evidence="7 8">ERGS5:02</strain>
    </source>
</reference>
<comment type="similarity">
    <text evidence="5">Belongs to the CofC family.</text>
</comment>
<feature type="region of interest" description="Disordered" evidence="6">
    <location>
        <begin position="229"/>
        <end position="255"/>
    </location>
</feature>
<feature type="binding site" evidence="5">
    <location>
        <position position="149"/>
    </location>
    <ligand>
        <name>phosphoenolpyruvate</name>
        <dbReference type="ChEBI" id="CHEBI:58702"/>
    </ligand>
</feature>
<evidence type="ECO:0000256" key="2">
    <source>
        <dbReference type="ARBA" id="ARBA00022695"/>
    </source>
</evidence>
<evidence type="ECO:0000313" key="7">
    <source>
        <dbReference type="EMBL" id="AMB60091.1"/>
    </source>
</evidence>
<name>A0A0Y0NFL3_9MICO</name>
<comment type="catalytic activity">
    <reaction evidence="5">
        <text>phosphoenolpyruvate + GTP + H(+) = enolpyruvoyl-2-diphospho-5'-guanosine + diphosphate</text>
        <dbReference type="Rhea" id="RHEA:30519"/>
        <dbReference type="ChEBI" id="CHEBI:15378"/>
        <dbReference type="ChEBI" id="CHEBI:33019"/>
        <dbReference type="ChEBI" id="CHEBI:37565"/>
        <dbReference type="ChEBI" id="CHEBI:58702"/>
        <dbReference type="ChEBI" id="CHEBI:143701"/>
        <dbReference type="EC" id="2.7.7.105"/>
    </reaction>
</comment>
<dbReference type="GO" id="GO:0005525">
    <property type="term" value="F:GTP binding"/>
    <property type="evidence" value="ECO:0007669"/>
    <property type="project" value="UniProtKB-KW"/>
</dbReference>
<keyword evidence="3 5" id="KW-0547">Nucleotide-binding</keyword>
<keyword evidence="4 5" id="KW-0342">GTP-binding</keyword>
<gene>
    <name evidence="5" type="primary">fbiD</name>
    <name evidence="7" type="ORF">AWU67_15855</name>
</gene>
<evidence type="ECO:0000256" key="4">
    <source>
        <dbReference type="ARBA" id="ARBA00023134"/>
    </source>
</evidence>
<dbReference type="EC" id="2.7.7.105" evidence="5"/>
<evidence type="ECO:0000256" key="3">
    <source>
        <dbReference type="ARBA" id="ARBA00022741"/>
    </source>
</evidence>
<protein>
    <recommendedName>
        <fullName evidence="5">Phosphoenolpyruvate guanylyltransferase</fullName>
        <shortName evidence="5">PEP guanylyltransferase</shortName>
        <ecNumber evidence="5">2.7.7.105</ecNumber>
    </recommendedName>
</protein>
<dbReference type="PANTHER" id="PTHR40392">
    <property type="entry name" value="2-PHOSPHO-L-LACTATE GUANYLYLTRANSFERASE"/>
    <property type="match status" value="1"/>
</dbReference>
<dbReference type="Proteomes" id="UP000058305">
    <property type="component" value="Chromosome"/>
</dbReference>
<dbReference type="RefSeq" id="WP_067231308.1">
    <property type="nucleotide sequence ID" value="NZ_CP014145.1"/>
</dbReference>
<sequence length="255" mass="26215">MLTYDVVIPVKPLIDAKTRLSPAVDPTARAALARAFALDTITAALAAPRVARVVVVGDLSGHLDELPDGVVVVAEPEPRSLASAVRHGIAEARRTSTPEPSDASGRSHRGIAVLLGDLPALTAAALGAALDAASRHPLAFMPDSDGTGTTLATAGAHTRLEPAFGTDSAARHRALGFRDLSHEVPAQLARFVRRDVDTVEALDGALRLGVGTHTAEAVAEFADGALGRSRPEAGAQAIRSENTTASLDSTRKGAA</sequence>
<comment type="function">
    <text evidence="5">Guanylyltransferase that catalyzes the activation of phosphoenolpyruvate (PEP) as enolpyruvoyl-2-diphospho-5'-guanosine, via the condensation of PEP with GTP. It is involved in the biosynthesis of coenzyme F420, a hydride carrier cofactor.</text>
</comment>
<dbReference type="OrthoDB" id="9151145at2"/>
<dbReference type="UniPathway" id="UPA00071"/>
<dbReference type="GO" id="GO:0052645">
    <property type="term" value="P:F420-0 metabolic process"/>
    <property type="evidence" value="ECO:0007669"/>
    <property type="project" value="UniProtKB-UniRule"/>
</dbReference>
<organism evidence="7 8">
    <name type="scientific">Microterricola viridarii</name>
    <dbReference type="NCBI Taxonomy" id="412690"/>
    <lineage>
        <taxon>Bacteria</taxon>
        <taxon>Bacillati</taxon>
        <taxon>Actinomycetota</taxon>
        <taxon>Actinomycetes</taxon>
        <taxon>Micrococcales</taxon>
        <taxon>Microbacteriaceae</taxon>
        <taxon>Microterricola</taxon>
    </lineage>
</organism>
<feature type="binding site" evidence="5">
    <location>
        <position position="168"/>
    </location>
    <ligand>
        <name>phosphoenolpyruvate</name>
        <dbReference type="ChEBI" id="CHEBI:58702"/>
    </ligand>
</feature>